<name>A0A917A6A5_9RHOB</name>
<evidence type="ECO:0000256" key="2">
    <source>
        <dbReference type="SAM" id="SignalP"/>
    </source>
</evidence>
<sequence>MLTKTKTLLSASVIALMAVPAVAQTQQPDTKLGTVEAQTNDASDNFAESGTINVDEPRGSGLSASGETGNKTVDVDSTNRQMGIMKVSDYESYMRDDMKLSDSPLIGTAIYASDDSRVGIINEVYKTPEGDQLAFATVEEQLGTVEDTFAVRVAEGQTSVKLQMSELEFQNALQSVKGGEAPMK</sequence>
<proteinExistence type="predicted"/>
<feature type="region of interest" description="Disordered" evidence="1">
    <location>
        <begin position="45"/>
        <end position="75"/>
    </location>
</feature>
<reference evidence="4" key="1">
    <citation type="journal article" date="2019" name="Int. J. Syst. Evol. Microbiol.">
        <title>The Global Catalogue of Microorganisms (GCM) 10K type strain sequencing project: providing services to taxonomists for standard genome sequencing and annotation.</title>
        <authorList>
            <consortium name="The Broad Institute Genomics Platform"/>
            <consortium name="The Broad Institute Genome Sequencing Center for Infectious Disease"/>
            <person name="Wu L."/>
            <person name="Ma J."/>
        </authorList>
    </citation>
    <scope>NUCLEOTIDE SEQUENCE [LARGE SCALE GENOMIC DNA]</scope>
    <source>
        <strain evidence="4">CGMCC 1.12664</strain>
    </source>
</reference>
<evidence type="ECO:0008006" key="5">
    <source>
        <dbReference type="Google" id="ProtNLM"/>
    </source>
</evidence>
<accession>A0A917A6A5</accession>
<keyword evidence="4" id="KW-1185">Reference proteome</keyword>
<feature type="signal peptide" evidence="2">
    <location>
        <begin position="1"/>
        <end position="23"/>
    </location>
</feature>
<organism evidence="3 4">
    <name type="scientific">Primorskyibacter flagellatus</name>
    <dbReference type="NCBI Taxonomy" id="1387277"/>
    <lineage>
        <taxon>Bacteria</taxon>
        <taxon>Pseudomonadati</taxon>
        <taxon>Pseudomonadota</taxon>
        <taxon>Alphaproteobacteria</taxon>
        <taxon>Rhodobacterales</taxon>
        <taxon>Roseobacteraceae</taxon>
        <taxon>Primorskyibacter</taxon>
    </lineage>
</organism>
<keyword evidence="2" id="KW-0732">Signal</keyword>
<dbReference type="AlphaFoldDB" id="A0A917A6A5"/>
<evidence type="ECO:0000313" key="3">
    <source>
        <dbReference type="EMBL" id="GGE28203.1"/>
    </source>
</evidence>
<dbReference type="Proteomes" id="UP000612855">
    <property type="component" value="Unassembled WGS sequence"/>
</dbReference>
<feature type="chain" id="PRO_5037709655" description="PRC-barrel domain-containing protein" evidence="2">
    <location>
        <begin position="24"/>
        <end position="184"/>
    </location>
</feature>
<feature type="compositionally biased region" description="Polar residues" evidence="1">
    <location>
        <begin position="62"/>
        <end position="75"/>
    </location>
</feature>
<protein>
    <recommendedName>
        <fullName evidence="5">PRC-barrel domain-containing protein</fullName>
    </recommendedName>
</protein>
<evidence type="ECO:0000313" key="4">
    <source>
        <dbReference type="Proteomes" id="UP000612855"/>
    </source>
</evidence>
<comment type="caution">
    <text evidence="3">The sequence shown here is derived from an EMBL/GenBank/DDBJ whole genome shotgun (WGS) entry which is preliminary data.</text>
</comment>
<dbReference type="EMBL" id="BMFJ01000001">
    <property type="protein sequence ID" value="GGE28203.1"/>
    <property type="molecule type" value="Genomic_DNA"/>
</dbReference>
<evidence type="ECO:0000256" key="1">
    <source>
        <dbReference type="SAM" id="MobiDB-lite"/>
    </source>
</evidence>
<gene>
    <name evidence="3" type="ORF">GCM10011360_15490</name>
</gene>
<dbReference type="RefSeq" id="WP_188477082.1">
    <property type="nucleotide sequence ID" value="NZ_BMFJ01000001.1"/>
</dbReference>